<dbReference type="SUPFAM" id="SSF51905">
    <property type="entry name" value="FAD/NAD(P)-binding domain"/>
    <property type="match status" value="1"/>
</dbReference>
<keyword evidence="3 6" id="KW-0285">Flavoprotein</keyword>
<dbReference type="GO" id="GO:0050660">
    <property type="term" value="F:flavin adenine dinucleotide binding"/>
    <property type="evidence" value="ECO:0007669"/>
    <property type="project" value="InterPro"/>
</dbReference>
<dbReference type="OrthoDB" id="9785276at2"/>
<feature type="binding site" evidence="5">
    <location>
        <begin position="90"/>
        <end position="93"/>
    </location>
    <ligand>
        <name>FAD</name>
        <dbReference type="ChEBI" id="CHEBI:57692"/>
    </ligand>
</feature>
<dbReference type="InterPro" id="IPR007867">
    <property type="entry name" value="GMC_OxRtase_C"/>
</dbReference>
<organism evidence="9 10">
    <name type="scientific">Zavarzinia compransoris</name>
    <dbReference type="NCBI Taxonomy" id="1264899"/>
    <lineage>
        <taxon>Bacteria</taxon>
        <taxon>Pseudomonadati</taxon>
        <taxon>Pseudomonadota</taxon>
        <taxon>Alphaproteobacteria</taxon>
        <taxon>Rhodospirillales</taxon>
        <taxon>Zavarziniaceae</taxon>
        <taxon>Zavarzinia</taxon>
    </lineage>
</organism>
<evidence type="ECO:0000259" key="8">
    <source>
        <dbReference type="PROSITE" id="PS00624"/>
    </source>
</evidence>
<evidence type="ECO:0000259" key="7">
    <source>
        <dbReference type="PROSITE" id="PS00623"/>
    </source>
</evidence>
<sequence length="543" mass="58163">MEFDYVIVGGGSAGCVLANRLSADGRSKVCLIEAGTAKSSPLVRWPGMFGMNMLTHKYNWAFNSTPNPATGGRQHFLPRGKGLGGSSAINAMVYIRGDASDYDTWAQGGNRGWAYDDVLPYFRKAEDNARGADDFHGSGGPLHVSDTHYGYVPNLKFIDAAAEAGFPRNPDFNGGQFEGVGLYQFTIKDGRRWGVRQAYLEPAQGRANLTVLTDARVLKLAMDGRRATGVVIDRHGERETVKAGREVIMAAGSFGTPQVLLLSGIGPAAELRAKGIGVVHDLPGVGRNLQEHPDVATVYSSKKRDGFVMNGAGLARMAGAGLSYALGRRDNMLGRSVTQAGGFIKSDPTVEVPDLQLHFVPLIFVDHGRDTKAMGKHGMSLHACFLRPYSRGSVTLASPDPFDDPAIDIGLLSDPRDVERLVKGIGLCRRIMAQPALAAHVDKELIPGVEVRSEAEIEAAVRQHCEHVYHPVGTAKMGRDPLAVVGDDLKVHGIAGLRIVDASIMPTLVSGNTNAPTIMIAEKAADMILGRAALPREETRNVA</sequence>
<evidence type="ECO:0000256" key="2">
    <source>
        <dbReference type="ARBA" id="ARBA00010790"/>
    </source>
</evidence>
<evidence type="ECO:0000256" key="5">
    <source>
        <dbReference type="PIRSR" id="PIRSR000137-2"/>
    </source>
</evidence>
<dbReference type="GO" id="GO:0016614">
    <property type="term" value="F:oxidoreductase activity, acting on CH-OH group of donors"/>
    <property type="evidence" value="ECO:0007669"/>
    <property type="project" value="InterPro"/>
</dbReference>
<feature type="binding site" evidence="5">
    <location>
        <position position="217"/>
    </location>
    <ligand>
        <name>FAD</name>
        <dbReference type="ChEBI" id="CHEBI:57692"/>
    </ligand>
</feature>
<dbReference type="PROSITE" id="PS00623">
    <property type="entry name" value="GMC_OXRED_1"/>
    <property type="match status" value="1"/>
</dbReference>
<dbReference type="Proteomes" id="UP000246077">
    <property type="component" value="Unassembled WGS sequence"/>
</dbReference>
<evidence type="ECO:0000256" key="1">
    <source>
        <dbReference type="ARBA" id="ARBA00001974"/>
    </source>
</evidence>
<dbReference type="InterPro" id="IPR036188">
    <property type="entry name" value="FAD/NAD-bd_sf"/>
</dbReference>
<dbReference type="InterPro" id="IPR000172">
    <property type="entry name" value="GMC_OxRdtase_N"/>
</dbReference>
<evidence type="ECO:0000256" key="6">
    <source>
        <dbReference type="RuleBase" id="RU003968"/>
    </source>
</evidence>
<evidence type="ECO:0000256" key="4">
    <source>
        <dbReference type="ARBA" id="ARBA00022827"/>
    </source>
</evidence>
<comment type="caution">
    <text evidence="9">The sequence shown here is derived from an EMBL/GenBank/DDBJ whole genome shotgun (WGS) entry which is preliminary data.</text>
</comment>
<dbReference type="PROSITE" id="PS00624">
    <property type="entry name" value="GMC_OXRED_2"/>
    <property type="match status" value="1"/>
</dbReference>
<dbReference type="EMBL" id="QGLF01000003">
    <property type="protein sequence ID" value="PWR21048.1"/>
    <property type="molecule type" value="Genomic_DNA"/>
</dbReference>
<proteinExistence type="inferred from homology"/>
<feature type="domain" description="Glucose-methanol-choline oxidoreductase N-terminal" evidence="8">
    <location>
        <begin position="252"/>
        <end position="266"/>
    </location>
</feature>
<accession>A0A317E1T5</accession>
<dbReference type="AlphaFoldDB" id="A0A317E1T5"/>
<reference evidence="10" key="1">
    <citation type="submission" date="2018-05" db="EMBL/GenBank/DDBJ databases">
        <title>Zavarzinia sp. HR-AS.</title>
        <authorList>
            <person name="Lee Y."/>
            <person name="Jeon C.O."/>
        </authorList>
    </citation>
    <scope>NUCLEOTIDE SEQUENCE [LARGE SCALE GENOMIC DNA]</scope>
    <source>
        <strain evidence="10">DSM 1231</strain>
    </source>
</reference>
<dbReference type="SUPFAM" id="SSF54373">
    <property type="entry name" value="FAD-linked reductases, C-terminal domain"/>
    <property type="match status" value="1"/>
</dbReference>
<dbReference type="Gene3D" id="3.30.560.10">
    <property type="entry name" value="Glucose Oxidase, domain 3"/>
    <property type="match status" value="1"/>
</dbReference>
<keyword evidence="10" id="KW-1185">Reference proteome</keyword>
<dbReference type="Pfam" id="PF00732">
    <property type="entry name" value="GMC_oxred_N"/>
    <property type="match status" value="1"/>
</dbReference>
<name>A0A317E1T5_9PROT</name>
<dbReference type="Pfam" id="PF05199">
    <property type="entry name" value="GMC_oxred_C"/>
    <property type="match status" value="1"/>
</dbReference>
<gene>
    <name evidence="9" type="ORF">DKG75_13760</name>
</gene>
<dbReference type="RefSeq" id="WP_109921692.1">
    <property type="nucleotide sequence ID" value="NZ_QGLF01000003.1"/>
</dbReference>
<evidence type="ECO:0000313" key="9">
    <source>
        <dbReference type="EMBL" id="PWR21048.1"/>
    </source>
</evidence>
<dbReference type="InterPro" id="IPR012132">
    <property type="entry name" value="GMC_OxRdtase"/>
</dbReference>
<dbReference type="NCBIfam" id="NF002550">
    <property type="entry name" value="PRK02106.1"/>
    <property type="match status" value="1"/>
</dbReference>
<dbReference type="Gene3D" id="3.50.50.60">
    <property type="entry name" value="FAD/NAD(P)-binding domain"/>
    <property type="match status" value="1"/>
</dbReference>
<dbReference type="PANTHER" id="PTHR11552:SF147">
    <property type="entry name" value="CHOLINE DEHYDROGENASE, MITOCHONDRIAL"/>
    <property type="match status" value="1"/>
</dbReference>
<comment type="cofactor">
    <cofactor evidence="1 5">
        <name>FAD</name>
        <dbReference type="ChEBI" id="CHEBI:57692"/>
    </cofactor>
</comment>
<evidence type="ECO:0000256" key="3">
    <source>
        <dbReference type="ARBA" id="ARBA00022630"/>
    </source>
</evidence>
<dbReference type="PANTHER" id="PTHR11552">
    <property type="entry name" value="GLUCOSE-METHANOL-CHOLINE GMC OXIDOREDUCTASE"/>
    <property type="match status" value="1"/>
</dbReference>
<keyword evidence="4 5" id="KW-0274">FAD</keyword>
<feature type="domain" description="Glucose-methanol-choline oxidoreductase N-terminal" evidence="7">
    <location>
        <begin position="80"/>
        <end position="103"/>
    </location>
</feature>
<protein>
    <submittedName>
        <fullName evidence="9">GMC family oxidoreductase</fullName>
    </submittedName>
</protein>
<dbReference type="PIRSF" id="PIRSF000137">
    <property type="entry name" value="Alcohol_oxidase"/>
    <property type="match status" value="1"/>
</dbReference>
<comment type="similarity">
    <text evidence="2 6">Belongs to the GMC oxidoreductase family.</text>
</comment>
<evidence type="ECO:0000313" key="10">
    <source>
        <dbReference type="Proteomes" id="UP000246077"/>
    </source>
</evidence>